<dbReference type="PANTHER" id="PTHR43790:SF9">
    <property type="entry name" value="GALACTOFURANOSE TRANSPORTER ATP-BINDING PROTEIN YTFR"/>
    <property type="match status" value="1"/>
</dbReference>
<dbReference type="PROSITE" id="PS50893">
    <property type="entry name" value="ABC_TRANSPORTER_2"/>
    <property type="match status" value="2"/>
</dbReference>
<dbReference type="CDD" id="cd03216">
    <property type="entry name" value="ABC_Carb_Monos_I"/>
    <property type="match status" value="1"/>
</dbReference>
<accession>A0ABV1AFV7</accession>
<dbReference type="PANTHER" id="PTHR43790">
    <property type="entry name" value="CARBOHYDRATE TRANSPORT ATP-BINDING PROTEIN MG119-RELATED"/>
    <property type="match status" value="1"/>
</dbReference>
<proteinExistence type="predicted"/>
<dbReference type="SUPFAM" id="SSF52540">
    <property type="entry name" value="P-loop containing nucleoside triphosphate hydrolases"/>
    <property type="match status" value="2"/>
</dbReference>
<feature type="domain" description="ABC transporter" evidence="5">
    <location>
        <begin position="257"/>
        <end position="501"/>
    </location>
</feature>
<feature type="domain" description="ABC transporter" evidence="5">
    <location>
        <begin position="6"/>
        <end position="238"/>
    </location>
</feature>
<dbReference type="SMART" id="SM00382">
    <property type="entry name" value="AAA"/>
    <property type="match status" value="1"/>
</dbReference>
<dbReference type="InterPro" id="IPR050107">
    <property type="entry name" value="ABC_carbohydrate_import_ATPase"/>
</dbReference>
<dbReference type="Gene3D" id="3.40.50.300">
    <property type="entry name" value="P-loop containing nucleotide triphosphate hydrolases"/>
    <property type="match status" value="2"/>
</dbReference>
<keyword evidence="2" id="KW-0677">Repeat</keyword>
<dbReference type="InterPro" id="IPR017871">
    <property type="entry name" value="ABC_transporter-like_CS"/>
</dbReference>
<dbReference type="InterPro" id="IPR003439">
    <property type="entry name" value="ABC_transporter-like_ATP-bd"/>
</dbReference>
<dbReference type="InterPro" id="IPR003593">
    <property type="entry name" value="AAA+_ATPase"/>
</dbReference>
<dbReference type="InterPro" id="IPR027417">
    <property type="entry name" value="P-loop_NTPase"/>
</dbReference>
<dbReference type="PROSITE" id="PS00211">
    <property type="entry name" value="ABC_TRANSPORTER_1"/>
    <property type="match status" value="1"/>
</dbReference>
<dbReference type="EMBL" id="JBBMEI010000002">
    <property type="protein sequence ID" value="MEQ2357038.1"/>
    <property type="molecule type" value="Genomic_DNA"/>
</dbReference>
<reference evidence="6 7" key="1">
    <citation type="submission" date="2024-03" db="EMBL/GenBank/DDBJ databases">
        <title>Human intestinal bacterial collection.</title>
        <authorList>
            <person name="Pauvert C."/>
            <person name="Hitch T.C.A."/>
            <person name="Clavel T."/>
        </authorList>
    </citation>
    <scope>NUCLEOTIDE SEQUENCE [LARGE SCALE GENOMIC DNA]</scope>
    <source>
        <strain evidence="6 7">CLA-AA-H95</strain>
    </source>
</reference>
<dbReference type="GO" id="GO:0005524">
    <property type="term" value="F:ATP binding"/>
    <property type="evidence" value="ECO:0007669"/>
    <property type="project" value="UniProtKB-KW"/>
</dbReference>
<name>A0ABV1AFV7_9FIRM</name>
<dbReference type="CDD" id="cd03215">
    <property type="entry name" value="ABC_Carb_Monos_II"/>
    <property type="match status" value="1"/>
</dbReference>
<keyword evidence="3" id="KW-0547">Nucleotide-binding</keyword>
<keyword evidence="7" id="KW-1185">Reference proteome</keyword>
<organism evidence="6 7">
    <name type="scientific">Blautia intestinihominis</name>
    <dbReference type="NCBI Taxonomy" id="3133152"/>
    <lineage>
        <taxon>Bacteria</taxon>
        <taxon>Bacillati</taxon>
        <taxon>Bacillota</taxon>
        <taxon>Clostridia</taxon>
        <taxon>Lachnospirales</taxon>
        <taxon>Lachnospiraceae</taxon>
        <taxon>Blautia</taxon>
    </lineage>
</organism>
<evidence type="ECO:0000313" key="6">
    <source>
        <dbReference type="EMBL" id="MEQ2357038.1"/>
    </source>
</evidence>
<protein>
    <submittedName>
        <fullName evidence="6">ABC transporter ATP-binding protein</fullName>
    </submittedName>
</protein>
<evidence type="ECO:0000256" key="1">
    <source>
        <dbReference type="ARBA" id="ARBA00022448"/>
    </source>
</evidence>
<keyword evidence="4 6" id="KW-0067">ATP-binding</keyword>
<evidence type="ECO:0000259" key="5">
    <source>
        <dbReference type="PROSITE" id="PS50893"/>
    </source>
</evidence>
<comment type="caution">
    <text evidence="6">The sequence shown here is derived from an EMBL/GenBank/DDBJ whole genome shotgun (WGS) entry which is preliminary data.</text>
</comment>
<evidence type="ECO:0000256" key="2">
    <source>
        <dbReference type="ARBA" id="ARBA00022737"/>
    </source>
</evidence>
<evidence type="ECO:0000313" key="7">
    <source>
        <dbReference type="Proteomes" id="UP001446032"/>
    </source>
</evidence>
<dbReference type="RefSeq" id="WP_022214075.1">
    <property type="nucleotide sequence ID" value="NZ_JBBMEI010000002.1"/>
</dbReference>
<gene>
    <name evidence="6" type="ORF">WMO75_01555</name>
</gene>
<sequence length="509" mass="56319">MNEPVIELKHITKRFAKVLANDDVSITIHKGEVVALLGENGAGKSTIMKILYGLYHATSGEIWIDGKERKIATPKEAMDAGISMIQQHFSLVPAHTVTENIILGNCKGKLDIKKKEKEIQALAEQYGFQVPAGEYVKNLSVGTQQKVEILKALYLNARVLIMDEPTAVLTPQEIDTLMEFVRRYVEKGNSVVFITHKMREVMAVSDTIVVMRNGSICGTVKKTDTSETELAHMMIGHELETLEKPGTEDMSNRRVRLAVKDLSIKPKGHTPLLEDINFEIHEGEVLGFAGVSDNGQQELCEAIYGGIPITSGRIELDGEDVTNESVKDRIKLGMGYAAADRYRYGMVAEMSMSENMLLKSSYLNKWVNHGLIRWSALHRYTEDSIKKYAIKAPDHTVTVGSLSGGNQQKMVVAREVDMGDKLIIFDQPTRGLDLGAINYVHKTILGERDKGKAVLLVSTELSEIFALSDRIAVLYKGKIMGIFKNGELTTEKIGLLMAGVQPEKEGAES</sequence>
<dbReference type="Pfam" id="PF00005">
    <property type="entry name" value="ABC_tran"/>
    <property type="match status" value="2"/>
</dbReference>
<dbReference type="Proteomes" id="UP001446032">
    <property type="component" value="Unassembled WGS sequence"/>
</dbReference>
<keyword evidence="1" id="KW-0813">Transport</keyword>
<evidence type="ECO:0000256" key="4">
    <source>
        <dbReference type="ARBA" id="ARBA00022840"/>
    </source>
</evidence>
<evidence type="ECO:0000256" key="3">
    <source>
        <dbReference type="ARBA" id="ARBA00022741"/>
    </source>
</evidence>